<reference evidence="1" key="1">
    <citation type="journal article" date="2014" name="Front. Microbiol.">
        <title>High frequency of phylogenetically diverse reductive dehalogenase-homologous genes in deep subseafloor sedimentary metagenomes.</title>
        <authorList>
            <person name="Kawai M."/>
            <person name="Futagami T."/>
            <person name="Toyoda A."/>
            <person name="Takaki Y."/>
            <person name="Nishi S."/>
            <person name="Hori S."/>
            <person name="Arai W."/>
            <person name="Tsubouchi T."/>
            <person name="Morono Y."/>
            <person name="Uchiyama I."/>
            <person name="Ito T."/>
            <person name="Fujiyama A."/>
            <person name="Inagaki F."/>
            <person name="Takami H."/>
        </authorList>
    </citation>
    <scope>NUCLEOTIDE SEQUENCE</scope>
    <source>
        <strain evidence="1">Expedition CK06-06</strain>
    </source>
</reference>
<name>X1FC99_9ZZZZ</name>
<protein>
    <submittedName>
        <fullName evidence="1">Uncharacterized protein</fullName>
    </submittedName>
</protein>
<dbReference type="EMBL" id="BARU01005932">
    <property type="protein sequence ID" value="GAH43276.1"/>
    <property type="molecule type" value="Genomic_DNA"/>
</dbReference>
<dbReference type="AlphaFoldDB" id="X1FC99"/>
<comment type="caution">
    <text evidence="1">The sequence shown here is derived from an EMBL/GenBank/DDBJ whole genome shotgun (WGS) entry which is preliminary data.</text>
</comment>
<organism evidence="1">
    <name type="scientific">marine sediment metagenome</name>
    <dbReference type="NCBI Taxonomy" id="412755"/>
    <lineage>
        <taxon>unclassified sequences</taxon>
        <taxon>metagenomes</taxon>
        <taxon>ecological metagenomes</taxon>
    </lineage>
</organism>
<proteinExistence type="predicted"/>
<sequence>MDSERLAEILDEIKFNVDVQVEGTNQGERGVHNHVSGGITLDPNIYFKTDAEGAQELKDLLEPMFREIGAAFMVEIKELNGQYPDDTWEIEELKAWIIKHTEWSKEDLDYTAEEHGKWTKAELLVIPELD</sequence>
<gene>
    <name evidence="1" type="ORF">S03H2_11642</name>
</gene>
<evidence type="ECO:0000313" key="1">
    <source>
        <dbReference type="EMBL" id="GAH43276.1"/>
    </source>
</evidence>
<accession>X1FC99</accession>